<protein>
    <submittedName>
        <fullName evidence="1">DNA polymerase III subunit chi</fullName>
    </submittedName>
</protein>
<dbReference type="InterPro" id="IPR036768">
    <property type="entry name" value="PolIII_chi_sf"/>
</dbReference>
<organism evidence="1 2">
    <name type="scientific">Acetobacter estunensis</name>
    <dbReference type="NCBI Taxonomy" id="104097"/>
    <lineage>
        <taxon>Bacteria</taxon>
        <taxon>Pseudomonadati</taxon>
        <taxon>Pseudomonadota</taxon>
        <taxon>Alphaproteobacteria</taxon>
        <taxon>Acetobacterales</taxon>
        <taxon>Acetobacteraceae</taxon>
        <taxon>Acetobacter</taxon>
    </lineage>
</organism>
<dbReference type="AlphaFoldDB" id="A0A967B7K1"/>
<dbReference type="RefSeq" id="WP_166315804.1">
    <property type="nucleotide sequence ID" value="NZ_WOTH01000017.1"/>
</dbReference>
<proteinExistence type="predicted"/>
<accession>A0A967B7K1</accession>
<dbReference type="InterPro" id="IPR007459">
    <property type="entry name" value="DNA_pol3_chi"/>
</dbReference>
<dbReference type="Pfam" id="PF04364">
    <property type="entry name" value="DNA_pol3_chi"/>
    <property type="match status" value="1"/>
</dbReference>
<sequence>MADVGFYHLTRTGADEALPVLLGRTLDAGKRAVVRCATPEDAAALDEALWTVSEPVWLPHAATGGAYPERQPIWVTAEGDVPNAATFLFLAGITDVPKVEGFERVFDLFDGRDEEAVAAARLRWTALKEAGHTLTYWKQEPKGWVRAR</sequence>
<name>A0A967B7K1_9PROT</name>
<gene>
    <name evidence="1" type="ORF">GOB87_09540</name>
</gene>
<dbReference type="Proteomes" id="UP000597459">
    <property type="component" value="Unassembled WGS sequence"/>
</dbReference>
<dbReference type="SUPFAM" id="SSF102400">
    <property type="entry name" value="DNA polymerase III chi subunit"/>
    <property type="match status" value="1"/>
</dbReference>
<dbReference type="PANTHER" id="PTHR38767">
    <property type="entry name" value="DNA POLYMERASE III SUBUNIT CHI"/>
    <property type="match status" value="1"/>
</dbReference>
<evidence type="ECO:0000313" key="2">
    <source>
        <dbReference type="Proteomes" id="UP000597459"/>
    </source>
</evidence>
<dbReference type="NCBIfam" id="NF004347">
    <property type="entry name" value="PRK05728.1-4"/>
    <property type="match status" value="1"/>
</dbReference>
<dbReference type="PANTHER" id="PTHR38767:SF1">
    <property type="entry name" value="DNA POLYMERASE III SUBUNIT CHI"/>
    <property type="match status" value="1"/>
</dbReference>
<comment type="caution">
    <text evidence="1">The sequence shown here is derived from an EMBL/GenBank/DDBJ whole genome shotgun (WGS) entry which is preliminary data.</text>
</comment>
<dbReference type="GO" id="GO:0006260">
    <property type="term" value="P:DNA replication"/>
    <property type="evidence" value="ECO:0007669"/>
    <property type="project" value="InterPro"/>
</dbReference>
<dbReference type="Gene3D" id="3.40.50.10110">
    <property type="entry name" value="DNA polymerase III subunit chi"/>
    <property type="match status" value="1"/>
</dbReference>
<dbReference type="GO" id="GO:0003887">
    <property type="term" value="F:DNA-directed DNA polymerase activity"/>
    <property type="evidence" value="ECO:0007669"/>
    <property type="project" value="InterPro"/>
</dbReference>
<keyword evidence="2" id="KW-1185">Reference proteome</keyword>
<evidence type="ECO:0000313" key="1">
    <source>
        <dbReference type="EMBL" id="NHO54195.1"/>
    </source>
</evidence>
<dbReference type="EMBL" id="WOTH01000017">
    <property type="protein sequence ID" value="NHO54195.1"/>
    <property type="molecule type" value="Genomic_DNA"/>
</dbReference>
<reference evidence="1" key="1">
    <citation type="submission" date="2019-11" db="EMBL/GenBank/DDBJ databases">
        <title>Description of new Acetobacter species.</title>
        <authorList>
            <person name="Cleenwerck I."/>
            <person name="Sombolestani A.S."/>
        </authorList>
    </citation>
    <scope>NUCLEOTIDE SEQUENCE</scope>
    <source>
        <strain evidence="1">LMG 1626</strain>
    </source>
</reference>
<dbReference type="GO" id="GO:0003677">
    <property type="term" value="F:DNA binding"/>
    <property type="evidence" value="ECO:0007669"/>
    <property type="project" value="InterPro"/>
</dbReference>
<dbReference type="GO" id="GO:0032298">
    <property type="term" value="P:positive regulation of DNA-templated DNA replication initiation"/>
    <property type="evidence" value="ECO:0007669"/>
    <property type="project" value="TreeGrafter"/>
</dbReference>